<name>A0ACA9Q5G8_9GLOM</name>
<keyword evidence="2" id="KW-1185">Reference proteome</keyword>
<evidence type="ECO:0000313" key="1">
    <source>
        <dbReference type="EMBL" id="CAG8729873.1"/>
    </source>
</evidence>
<dbReference type="Proteomes" id="UP000789702">
    <property type="component" value="Unassembled WGS sequence"/>
</dbReference>
<feature type="non-terminal residue" evidence="1">
    <location>
        <position position="1"/>
    </location>
</feature>
<sequence length="139" mass="15673">ITLSITTPKQLTSIAKTLRKHFFFSQLPSDWIQIPTRKTESKTNSTDTLQPLPEIPTEITELRKILISYSIKLKLPIQSQEEVTPTMKVLRQQFSVKTIPVFILELSPLPKPSWTIFSNAVDQPPSSSTVQSLASTPLK</sequence>
<comment type="caution">
    <text evidence="1">The sequence shown here is derived from an EMBL/GenBank/DDBJ whole genome shotgun (WGS) entry which is preliminary data.</text>
</comment>
<gene>
    <name evidence="1" type="ORF">DHETER_LOCUS13365</name>
</gene>
<dbReference type="EMBL" id="CAJVPU010036344">
    <property type="protein sequence ID" value="CAG8729873.1"/>
    <property type="molecule type" value="Genomic_DNA"/>
</dbReference>
<evidence type="ECO:0000313" key="2">
    <source>
        <dbReference type="Proteomes" id="UP000789702"/>
    </source>
</evidence>
<proteinExistence type="predicted"/>
<reference evidence="1" key="1">
    <citation type="submission" date="2021-06" db="EMBL/GenBank/DDBJ databases">
        <authorList>
            <person name="Kallberg Y."/>
            <person name="Tangrot J."/>
            <person name="Rosling A."/>
        </authorList>
    </citation>
    <scope>NUCLEOTIDE SEQUENCE</scope>
    <source>
        <strain evidence="1">IL203A</strain>
    </source>
</reference>
<organism evidence="1 2">
    <name type="scientific">Dentiscutata heterogama</name>
    <dbReference type="NCBI Taxonomy" id="1316150"/>
    <lineage>
        <taxon>Eukaryota</taxon>
        <taxon>Fungi</taxon>
        <taxon>Fungi incertae sedis</taxon>
        <taxon>Mucoromycota</taxon>
        <taxon>Glomeromycotina</taxon>
        <taxon>Glomeromycetes</taxon>
        <taxon>Diversisporales</taxon>
        <taxon>Gigasporaceae</taxon>
        <taxon>Dentiscutata</taxon>
    </lineage>
</organism>
<accession>A0ACA9Q5G8</accession>
<protein>
    <submittedName>
        <fullName evidence="1">5992_t:CDS:1</fullName>
    </submittedName>
</protein>